<dbReference type="Gene3D" id="3.40.630.10">
    <property type="entry name" value="Zn peptidases"/>
    <property type="match status" value="1"/>
</dbReference>
<accession>A0A6N3FXH7</accession>
<dbReference type="GO" id="GO:0046872">
    <property type="term" value="F:metal ion binding"/>
    <property type="evidence" value="ECO:0007669"/>
    <property type="project" value="UniProtKB-KW"/>
</dbReference>
<feature type="binding site" evidence="2">
    <location>
        <position position="103"/>
    </location>
    <ligand>
        <name>Mn(2+)</name>
        <dbReference type="ChEBI" id="CHEBI:29035"/>
        <label>2</label>
    </ligand>
</feature>
<dbReference type="Proteomes" id="UP001203136">
    <property type="component" value="Unassembled WGS sequence"/>
</dbReference>
<evidence type="ECO:0000259" key="3">
    <source>
        <dbReference type="Pfam" id="PF07687"/>
    </source>
</evidence>
<dbReference type="PANTHER" id="PTHR11014:SF63">
    <property type="entry name" value="METALLOPEPTIDASE, PUTATIVE (AFU_ORTHOLOGUE AFUA_6G09600)-RELATED"/>
    <property type="match status" value="1"/>
</dbReference>
<organism evidence="5">
    <name type="scientific">Clostridium symbiosum</name>
    <name type="common">Bacteroides symbiosus</name>
    <dbReference type="NCBI Taxonomy" id="1512"/>
    <lineage>
        <taxon>Bacteria</taxon>
        <taxon>Bacillati</taxon>
        <taxon>Bacillota</taxon>
        <taxon>Clostridia</taxon>
        <taxon>Lachnospirales</taxon>
        <taxon>Lachnospiraceae</taxon>
        <taxon>Otoolea</taxon>
    </lineage>
</organism>
<feature type="binding site" evidence="2">
    <location>
        <position position="101"/>
    </location>
    <ligand>
        <name>Mn(2+)</name>
        <dbReference type="ChEBI" id="CHEBI:29035"/>
        <label>2</label>
    </ligand>
</feature>
<dbReference type="InterPro" id="IPR011650">
    <property type="entry name" value="Peptidase_M20_dimer"/>
</dbReference>
<protein>
    <submittedName>
        <fullName evidence="4">Amidohydrolase</fullName>
    </submittedName>
    <submittedName>
        <fullName evidence="5">Putative hydrolase YxeP</fullName>
        <ecNumber evidence="5">3.-.-.-</ecNumber>
    </submittedName>
</protein>
<dbReference type="PIRSF" id="PIRSF005962">
    <property type="entry name" value="Pept_M20D_amidohydro"/>
    <property type="match status" value="1"/>
</dbReference>
<evidence type="ECO:0000256" key="2">
    <source>
        <dbReference type="PIRSR" id="PIRSR005962-1"/>
    </source>
</evidence>
<dbReference type="GO" id="GO:0019877">
    <property type="term" value="P:diaminopimelate biosynthetic process"/>
    <property type="evidence" value="ECO:0007669"/>
    <property type="project" value="UniProtKB-ARBA"/>
</dbReference>
<dbReference type="FunFam" id="3.30.70.360:FF:000001">
    <property type="entry name" value="N-acetyldiaminopimelate deacetylase"/>
    <property type="match status" value="1"/>
</dbReference>
<dbReference type="EMBL" id="CACRUA010000029">
    <property type="protein sequence ID" value="VYU57058.1"/>
    <property type="molecule type" value="Genomic_DNA"/>
</dbReference>
<proteinExistence type="predicted"/>
<dbReference type="EMBL" id="JAINVB010000001">
    <property type="protein sequence ID" value="MCK0084521.1"/>
    <property type="molecule type" value="Genomic_DNA"/>
</dbReference>
<evidence type="ECO:0000313" key="4">
    <source>
        <dbReference type="EMBL" id="MCK0084521.1"/>
    </source>
</evidence>
<feature type="domain" description="Peptidase M20 dimerisation" evidence="3">
    <location>
        <begin position="193"/>
        <end position="288"/>
    </location>
</feature>
<feature type="binding site" evidence="2">
    <location>
        <position position="163"/>
    </location>
    <ligand>
        <name>Mn(2+)</name>
        <dbReference type="ChEBI" id="CHEBI:29035"/>
        <label>2</label>
    </ligand>
</feature>
<gene>
    <name evidence="5" type="primary">yxeP_3</name>
    <name evidence="5" type="ORF">CSLFYP84_02759</name>
    <name evidence="4" type="ORF">K5I21_01245</name>
</gene>
<evidence type="ECO:0000256" key="1">
    <source>
        <dbReference type="ARBA" id="ARBA00022801"/>
    </source>
</evidence>
<dbReference type="InterPro" id="IPR017439">
    <property type="entry name" value="Amidohydrolase"/>
</dbReference>
<dbReference type="SUPFAM" id="SSF55031">
    <property type="entry name" value="Bacterial exopeptidase dimerisation domain"/>
    <property type="match status" value="1"/>
</dbReference>
<reference evidence="5" key="1">
    <citation type="submission" date="2019-11" db="EMBL/GenBank/DDBJ databases">
        <authorList>
            <person name="Feng L."/>
        </authorList>
    </citation>
    <scope>NUCLEOTIDE SEQUENCE</scope>
    <source>
        <strain evidence="5">CsymbiosumLFYP84</strain>
    </source>
</reference>
<dbReference type="RefSeq" id="WP_024738985.1">
    <property type="nucleotide sequence ID" value="NZ_CACRUA010000029.1"/>
</dbReference>
<feature type="binding site" evidence="2">
    <location>
        <position position="370"/>
    </location>
    <ligand>
        <name>Mn(2+)</name>
        <dbReference type="ChEBI" id="CHEBI:29035"/>
        <label>2</label>
    </ligand>
</feature>
<dbReference type="Pfam" id="PF07687">
    <property type="entry name" value="M20_dimer"/>
    <property type="match status" value="1"/>
</dbReference>
<dbReference type="GO" id="GO:0050118">
    <property type="term" value="F:N-acetyldiaminopimelate deacetylase activity"/>
    <property type="evidence" value="ECO:0007669"/>
    <property type="project" value="UniProtKB-ARBA"/>
</dbReference>
<dbReference type="InterPro" id="IPR036264">
    <property type="entry name" value="Bact_exopeptidase_dim_dom"/>
</dbReference>
<evidence type="ECO:0000313" key="5">
    <source>
        <dbReference type="EMBL" id="VYU57058.1"/>
    </source>
</evidence>
<name>A0A6N3FXH7_CLOSY</name>
<keyword evidence="2" id="KW-0479">Metal-binding</keyword>
<keyword evidence="1 5" id="KW-0378">Hydrolase</keyword>
<feature type="binding site" evidence="2">
    <location>
        <position position="137"/>
    </location>
    <ligand>
        <name>Mn(2+)</name>
        <dbReference type="ChEBI" id="CHEBI:29035"/>
        <label>2</label>
    </ligand>
</feature>
<keyword evidence="2" id="KW-0464">Manganese</keyword>
<dbReference type="AlphaFoldDB" id="A0A6N3FXH7"/>
<dbReference type="InterPro" id="IPR002933">
    <property type="entry name" value="Peptidase_M20"/>
</dbReference>
<comment type="cofactor">
    <cofactor evidence="2">
        <name>Mn(2+)</name>
        <dbReference type="ChEBI" id="CHEBI:29035"/>
    </cofactor>
    <text evidence="2">The Mn(2+) ion enhances activity.</text>
</comment>
<dbReference type="NCBIfam" id="TIGR01891">
    <property type="entry name" value="amidohydrolases"/>
    <property type="match status" value="1"/>
</dbReference>
<sequence>MKRDILSEALEIKEELILWRRSLHRIPEVGLILPETFRFVTEQLDRMGITYKTYTGHSGIVADFGNGQGKTVAIRGDMDGLPIEEDTGLEFSSENKNMHACGHDAHTAILLAAAKLLKRHESEINGTVRLLFQPGEEWPGGAEPMVKDGVMENPKVDYMLALHTTRKTEEPYQNGAVIISNKYVSASDEQIYVTVKGKGGHGCAPDECIDPIAAAVLIINNLQYIVSREVSPLNSSVITIATVRAGNGTSNIIPDEAEFIGTVRNVDMESRNFVMKRIEEIIDHTAKAMRADYTFRIDQPYPPLSNDATVSEHVRKAAKKIAGKERVRSINKPEMGGEDCAFFFQKAPGCYFYLQTAMANPRDGEYYPAHNARYCVDDSVLYIGAGTFVEAAMSLLEE</sequence>
<reference evidence="4" key="2">
    <citation type="journal article" date="2022" name="Cell Host Microbe">
        <title>Colonization of the live biotherapeutic product VE303 and modulation of the microbiota and metabolites in healthy volunteers.</title>
        <authorList>
            <person name="Dsouza M."/>
            <person name="Menon R."/>
            <person name="Crossette E."/>
            <person name="Bhattarai S.K."/>
            <person name="Schneider J."/>
            <person name="Kim Y.G."/>
            <person name="Reddy S."/>
            <person name="Caballero S."/>
            <person name="Felix C."/>
            <person name="Cornacchione L."/>
            <person name="Hendrickson J."/>
            <person name="Watson A.R."/>
            <person name="Minot S.S."/>
            <person name="Greenfield N."/>
            <person name="Schopf L."/>
            <person name="Szabady R."/>
            <person name="Patarroyo J."/>
            <person name="Smith W."/>
            <person name="Harrison P."/>
            <person name="Kuijper E.J."/>
            <person name="Kelly C.P."/>
            <person name="Olle B."/>
            <person name="Bobilev D."/>
            <person name="Silber J.L."/>
            <person name="Bucci V."/>
            <person name="Roberts B."/>
            <person name="Faith J."/>
            <person name="Norman J.M."/>
        </authorList>
    </citation>
    <scope>NUCLEOTIDE SEQUENCE</scope>
    <source>
        <strain evidence="4">VE303-04</strain>
    </source>
</reference>
<dbReference type="Pfam" id="PF01546">
    <property type="entry name" value="Peptidase_M20"/>
    <property type="match status" value="1"/>
</dbReference>
<dbReference type="PANTHER" id="PTHR11014">
    <property type="entry name" value="PEPTIDASE M20 FAMILY MEMBER"/>
    <property type="match status" value="1"/>
</dbReference>
<dbReference type="EC" id="3.-.-.-" evidence="5"/>
<dbReference type="Gene3D" id="3.30.70.360">
    <property type="match status" value="1"/>
</dbReference>
<dbReference type="SUPFAM" id="SSF53187">
    <property type="entry name" value="Zn-dependent exopeptidases"/>
    <property type="match status" value="1"/>
</dbReference>